<keyword evidence="2" id="KW-1133">Transmembrane helix</keyword>
<keyword evidence="2" id="KW-0472">Membrane</keyword>
<sequence length="263" mass="27941">MSSSTPPDPWQEQPDAPDETDTGPLERVAPEPDPDGWGPQWDDPGPPQPSTWAERFEAPLTVSPRTLQRQRNTKPFVIGAAVVGAVAVVGGLIFWWTTRPSSEEAEAPSAPPATSTSTQPAKAEEAAQLLKQLPKGYPAGTCEPADSSENAVAQVVCERNADPGGPVSATYTLVADRAALDSEFGAAMATATRVNCPGNIQSPGPWRRNATPDRISGQLFCGLRDGQPTVVWTDDVKMTVSAVRAGPDGPTFPQLYAWWSSHS</sequence>
<dbReference type="STRING" id="370526.SAMN04489835_2092"/>
<accession>A0A1H6JI01</accession>
<dbReference type="RefSeq" id="WP_083407073.1">
    <property type="nucleotide sequence ID" value="NZ_LT629971.1"/>
</dbReference>
<dbReference type="EMBL" id="LT629971">
    <property type="protein sequence ID" value="SEH61924.1"/>
    <property type="molecule type" value="Genomic_DNA"/>
</dbReference>
<keyword evidence="4" id="KW-1185">Reference proteome</keyword>
<protein>
    <recommendedName>
        <fullName evidence="5">Serine/threonine protein kinase</fullName>
    </recommendedName>
</protein>
<feature type="transmembrane region" description="Helical" evidence="2">
    <location>
        <begin position="75"/>
        <end position="96"/>
    </location>
</feature>
<evidence type="ECO:0000313" key="4">
    <source>
        <dbReference type="Proteomes" id="UP000182915"/>
    </source>
</evidence>
<evidence type="ECO:0000256" key="2">
    <source>
        <dbReference type="SAM" id="Phobius"/>
    </source>
</evidence>
<dbReference type="OrthoDB" id="4733602at2"/>
<keyword evidence="2" id="KW-0812">Transmembrane</keyword>
<organism evidence="3 4">
    <name type="scientific">Mycolicibacterium rutilum</name>
    <name type="common">Mycobacterium rutilum</name>
    <dbReference type="NCBI Taxonomy" id="370526"/>
    <lineage>
        <taxon>Bacteria</taxon>
        <taxon>Bacillati</taxon>
        <taxon>Actinomycetota</taxon>
        <taxon>Actinomycetes</taxon>
        <taxon>Mycobacteriales</taxon>
        <taxon>Mycobacteriaceae</taxon>
        <taxon>Mycolicibacterium</taxon>
    </lineage>
</organism>
<proteinExistence type="predicted"/>
<evidence type="ECO:0008006" key="5">
    <source>
        <dbReference type="Google" id="ProtNLM"/>
    </source>
</evidence>
<dbReference type="AlphaFoldDB" id="A0A1H6JI01"/>
<gene>
    <name evidence="3" type="ORF">SAMN04489835_2092</name>
</gene>
<feature type="region of interest" description="Disordered" evidence="1">
    <location>
        <begin position="1"/>
        <end position="52"/>
    </location>
</feature>
<evidence type="ECO:0000313" key="3">
    <source>
        <dbReference type="EMBL" id="SEH61924.1"/>
    </source>
</evidence>
<reference evidence="4" key="1">
    <citation type="submission" date="2016-10" db="EMBL/GenBank/DDBJ databases">
        <authorList>
            <person name="Varghese N."/>
            <person name="Submissions S."/>
        </authorList>
    </citation>
    <scope>NUCLEOTIDE SEQUENCE [LARGE SCALE GENOMIC DNA]</scope>
    <source>
        <strain evidence="4">DSM 45405</strain>
    </source>
</reference>
<name>A0A1H6JI01_MYCRU</name>
<feature type="compositionally biased region" description="Low complexity" evidence="1">
    <location>
        <begin position="112"/>
        <end position="121"/>
    </location>
</feature>
<dbReference type="Proteomes" id="UP000182915">
    <property type="component" value="Chromosome I"/>
</dbReference>
<evidence type="ECO:0000256" key="1">
    <source>
        <dbReference type="SAM" id="MobiDB-lite"/>
    </source>
</evidence>
<feature type="region of interest" description="Disordered" evidence="1">
    <location>
        <begin position="103"/>
        <end position="124"/>
    </location>
</feature>